<feature type="transmembrane region" description="Helical" evidence="8">
    <location>
        <begin position="461"/>
        <end position="480"/>
    </location>
</feature>
<dbReference type="InterPro" id="IPR031155">
    <property type="entry name" value="DUR"/>
</dbReference>
<dbReference type="Proteomes" id="UP000799750">
    <property type="component" value="Unassembled WGS sequence"/>
</dbReference>
<gene>
    <name evidence="9" type="ORF">BU16DRAFT_575685</name>
</gene>
<comment type="subcellular location">
    <subcellularLocation>
        <location evidence="1">Membrane</location>
        <topology evidence="1">Multi-pass membrane protein</topology>
    </subcellularLocation>
</comment>
<feature type="transmembrane region" description="Helical" evidence="8">
    <location>
        <begin position="15"/>
        <end position="37"/>
    </location>
</feature>
<protein>
    <recommendedName>
        <fullName evidence="11">Urea active transporter</fullName>
    </recommendedName>
</protein>
<keyword evidence="5 8" id="KW-1133">Transmembrane helix</keyword>
<name>A0A6A6QAD4_9PEZI</name>
<feature type="transmembrane region" description="Helical" evidence="8">
    <location>
        <begin position="569"/>
        <end position="589"/>
    </location>
</feature>
<reference evidence="9" key="1">
    <citation type="journal article" date="2020" name="Stud. Mycol.">
        <title>101 Dothideomycetes genomes: a test case for predicting lifestyles and emergence of pathogens.</title>
        <authorList>
            <person name="Haridas S."/>
            <person name="Albert R."/>
            <person name="Binder M."/>
            <person name="Bloem J."/>
            <person name="Labutti K."/>
            <person name="Salamov A."/>
            <person name="Andreopoulos B."/>
            <person name="Baker S."/>
            <person name="Barry K."/>
            <person name="Bills G."/>
            <person name="Bluhm B."/>
            <person name="Cannon C."/>
            <person name="Castanera R."/>
            <person name="Culley D."/>
            <person name="Daum C."/>
            <person name="Ezra D."/>
            <person name="Gonzalez J."/>
            <person name="Henrissat B."/>
            <person name="Kuo A."/>
            <person name="Liang C."/>
            <person name="Lipzen A."/>
            <person name="Lutzoni F."/>
            <person name="Magnuson J."/>
            <person name="Mondo S."/>
            <person name="Nolan M."/>
            <person name="Ohm R."/>
            <person name="Pangilinan J."/>
            <person name="Park H.-J."/>
            <person name="Ramirez L."/>
            <person name="Alfaro M."/>
            <person name="Sun H."/>
            <person name="Tritt A."/>
            <person name="Yoshinaga Y."/>
            <person name="Zwiers L.-H."/>
            <person name="Turgeon B."/>
            <person name="Goodwin S."/>
            <person name="Spatafora J."/>
            <person name="Crous P."/>
            <person name="Grigoriev I."/>
        </authorList>
    </citation>
    <scope>NUCLEOTIDE SEQUENCE</scope>
    <source>
        <strain evidence="9">CBS 269.34</strain>
    </source>
</reference>
<dbReference type="PANTHER" id="PTHR46154">
    <property type="match status" value="1"/>
</dbReference>
<feature type="transmembrane region" description="Helical" evidence="8">
    <location>
        <begin position="601"/>
        <end position="621"/>
    </location>
</feature>
<feature type="transmembrane region" description="Helical" evidence="8">
    <location>
        <begin position="500"/>
        <end position="521"/>
    </location>
</feature>
<feature type="transmembrane region" description="Helical" evidence="8">
    <location>
        <begin position="92"/>
        <end position="113"/>
    </location>
</feature>
<dbReference type="EMBL" id="MU004199">
    <property type="protein sequence ID" value="KAF2489325.1"/>
    <property type="molecule type" value="Genomic_DNA"/>
</dbReference>
<keyword evidence="6 8" id="KW-0472">Membrane</keyword>
<evidence type="ECO:0000256" key="7">
    <source>
        <dbReference type="RuleBase" id="RU362091"/>
    </source>
</evidence>
<dbReference type="PANTHER" id="PTHR46154:SF4">
    <property type="entry name" value="UREA ACTIVE TRANSPORTER"/>
    <property type="match status" value="1"/>
</dbReference>
<dbReference type="OrthoDB" id="6132759at2759"/>
<sequence length="674" mass="72199">MEAVAVVKPPLSQGVAYGIVLGFGIVFALSMNAITWISRKYLHESADANMQLTARKSVKSGLVASAVVSSWCYAATILNSVRLTYVFGFPGLWWFVSGATVQIILYAVIAIELKRRAPRANTILEALRIRFGTAAHIIFFVYGVSVQILITAALLLGGSAALNVTTGANVIAMNYLIPLGVVAYTYLGGLKATFLSDYIHTVIIFVILLITMFAVMSPAASVPILGSPGALWDLLQPAATAHPAYGTKGGEYLTMESGQGLLLAGVILVSGFGSVFVDPSYGQKAIAGEPFAVVRGYFYGGFAWFSIPLGLCATMSFVAVGLQDTDYWPIQGGITAYQINNALILPLAAQAVMGTGGSVAVILMVFMAVTSSFSAEIIAHASIVTFDIYQPYINPAADDKKLKLVSHLALTGFAIFSASFATALNASGVSMGWILEFVGVVLGAAVIPIALAITSAHVSPLYMIIAAPAGTICGLAAWLGTTKGMYGEINVTTTFENWSMFAGCTVSLGLPLLIWACMWPFMRTPYDWDKLFLMQALQPRAGDAVYTYGEDSDLGADWNPQGLRQASNWAKIVSVVLCLIFLIIIPFSLYGTGYVFSRNFFTGWTVVVFIWSWCAALLIWCMPVWQSRMQLVGIVKGLFGAMPGRKKASSVEGQDVVEIEHKGFEAGEKGKVEH</sequence>
<proteinExistence type="inferred from homology"/>
<feature type="transmembrane region" description="Helical" evidence="8">
    <location>
        <begin position="199"/>
        <end position="225"/>
    </location>
</feature>
<dbReference type="AlphaFoldDB" id="A0A6A6QAD4"/>
<dbReference type="PROSITE" id="PS50283">
    <property type="entry name" value="NA_SOLUT_SYMP_3"/>
    <property type="match status" value="1"/>
</dbReference>
<evidence type="ECO:0000313" key="9">
    <source>
        <dbReference type="EMBL" id="KAF2489325.1"/>
    </source>
</evidence>
<keyword evidence="4 8" id="KW-0812">Transmembrane</keyword>
<dbReference type="GO" id="GO:0015204">
    <property type="term" value="F:urea transmembrane transporter activity"/>
    <property type="evidence" value="ECO:0007669"/>
    <property type="project" value="InterPro"/>
</dbReference>
<evidence type="ECO:0000256" key="2">
    <source>
        <dbReference type="ARBA" id="ARBA00006434"/>
    </source>
</evidence>
<feature type="transmembrane region" description="Helical" evidence="8">
    <location>
        <begin position="297"/>
        <end position="322"/>
    </location>
</feature>
<evidence type="ECO:0000256" key="6">
    <source>
        <dbReference type="ARBA" id="ARBA00023136"/>
    </source>
</evidence>
<feature type="transmembrane region" description="Helical" evidence="8">
    <location>
        <begin position="260"/>
        <end position="277"/>
    </location>
</feature>
<evidence type="ECO:0000313" key="10">
    <source>
        <dbReference type="Proteomes" id="UP000799750"/>
    </source>
</evidence>
<keyword evidence="3" id="KW-0813">Transport</keyword>
<feature type="transmembrane region" description="Helical" evidence="8">
    <location>
        <begin position="342"/>
        <end position="369"/>
    </location>
</feature>
<dbReference type="InterPro" id="IPR001734">
    <property type="entry name" value="Na/solute_symporter"/>
</dbReference>
<feature type="transmembrane region" description="Helical" evidence="8">
    <location>
        <begin position="134"/>
        <end position="156"/>
    </location>
</feature>
<evidence type="ECO:0000256" key="3">
    <source>
        <dbReference type="ARBA" id="ARBA00022448"/>
    </source>
</evidence>
<feature type="transmembrane region" description="Helical" evidence="8">
    <location>
        <begin position="433"/>
        <end position="454"/>
    </location>
</feature>
<evidence type="ECO:0000256" key="4">
    <source>
        <dbReference type="ARBA" id="ARBA00022692"/>
    </source>
</evidence>
<dbReference type="InterPro" id="IPR038377">
    <property type="entry name" value="Na/Glc_symporter_sf"/>
</dbReference>
<feature type="transmembrane region" description="Helical" evidence="8">
    <location>
        <begin position="168"/>
        <end position="187"/>
    </location>
</feature>
<dbReference type="Gene3D" id="1.20.1730.10">
    <property type="entry name" value="Sodium/glucose cotransporter"/>
    <property type="match status" value="1"/>
</dbReference>
<dbReference type="CDD" id="cd11476">
    <property type="entry name" value="SLC5sbd_DUR3"/>
    <property type="match status" value="1"/>
</dbReference>
<organism evidence="9 10">
    <name type="scientific">Lophium mytilinum</name>
    <dbReference type="NCBI Taxonomy" id="390894"/>
    <lineage>
        <taxon>Eukaryota</taxon>
        <taxon>Fungi</taxon>
        <taxon>Dikarya</taxon>
        <taxon>Ascomycota</taxon>
        <taxon>Pezizomycotina</taxon>
        <taxon>Dothideomycetes</taxon>
        <taxon>Pleosporomycetidae</taxon>
        <taxon>Mytilinidiales</taxon>
        <taxon>Mytilinidiaceae</taxon>
        <taxon>Lophium</taxon>
    </lineage>
</organism>
<dbReference type="GO" id="GO:0005886">
    <property type="term" value="C:plasma membrane"/>
    <property type="evidence" value="ECO:0007669"/>
    <property type="project" value="TreeGrafter"/>
</dbReference>
<keyword evidence="10" id="KW-1185">Reference proteome</keyword>
<dbReference type="Pfam" id="PF00474">
    <property type="entry name" value="SSF"/>
    <property type="match status" value="1"/>
</dbReference>
<evidence type="ECO:0008006" key="11">
    <source>
        <dbReference type="Google" id="ProtNLM"/>
    </source>
</evidence>
<feature type="transmembrane region" description="Helical" evidence="8">
    <location>
        <begin position="58"/>
        <end position="80"/>
    </location>
</feature>
<evidence type="ECO:0000256" key="8">
    <source>
        <dbReference type="SAM" id="Phobius"/>
    </source>
</evidence>
<comment type="similarity">
    <text evidence="2 7">Belongs to the sodium:solute symporter (SSF) (TC 2.A.21) family.</text>
</comment>
<feature type="transmembrane region" description="Helical" evidence="8">
    <location>
        <begin position="408"/>
        <end position="427"/>
    </location>
</feature>
<evidence type="ECO:0000256" key="5">
    <source>
        <dbReference type="ARBA" id="ARBA00022989"/>
    </source>
</evidence>
<evidence type="ECO:0000256" key="1">
    <source>
        <dbReference type="ARBA" id="ARBA00004141"/>
    </source>
</evidence>
<accession>A0A6A6QAD4</accession>